<evidence type="ECO:0000313" key="2">
    <source>
        <dbReference type="Proteomes" id="UP000186955"/>
    </source>
</evidence>
<evidence type="ECO:0000313" key="1">
    <source>
        <dbReference type="EMBL" id="OKP10189.1"/>
    </source>
</evidence>
<sequence length="73" mass="7852">MAATAQASLLYPVRTTSLASAGVLCALALTEQKTARQQSEADTQVDSRSKNMIFMNFARGINPCESTEIKADK</sequence>
<proteinExistence type="predicted"/>
<name>A0A1Q5UCJ9_9EURO</name>
<dbReference type="EMBL" id="MNBE01000379">
    <property type="protein sequence ID" value="OKP10189.1"/>
    <property type="molecule type" value="Genomic_DNA"/>
</dbReference>
<dbReference type="Proteomes" id="UP000186955">
    <property type="component" value="Unassembled WGS sequence"/>
</dbReference>
<reference evidence="1 2" key="1">
    <citation type="submission" date="2016-10" db="EMBL/GenBank/DDBJ databases">
        <title>Genome sequence of the ascomycete fungus Penicillium subrubescens.</title>
        <authorList>
            <person name="De Vries R.P."/>
            <person name="Peng M."/>
            <person name="Dilokpimol A."/>
            <person name="Hilden K."/>
            <person name="Makela M.R."/>
            <person name="Grigoriev I."/>
            <person name="Riley R."/>
            <person name="Granchi Z."/>
        </authorList>
    </citation>
    <scope>NUCLEOTIDE SEQUENCE [LARGE SCALE GENOMIC DNA]</scope>
    <source>
        <strain evidence="1 2">CBS 132785</strain>
    </source>
</reference>
<dbReference type="AlphaFoldDB" id="A0A1Q5UCJ9"/>
<keyword evidence="2" id="KW-1185">Reference proteome</keyword>
<accession>A0A1Q5UCJ9</accession>
<organism evidence="1 2">
    <name type="scientific">Penicillium subrubescens</name>
    <dbReference type="NCBI Taxonomy" id="1316194"/>
    <lineage>
        <taxon>Eukaryota</taxon>
        <taxon>Fungi</taxon>
        <taxon>Dikarya</taxon>
        <taxon>Ascomycota</taxon>
        <taxon>Pezizomycotina</taxon>
        <taxon>Eurotiomycetes</taxon>
        <taxon>Eurotiomycetidae</taxon>
        <taxon>Eurotiales</taxon>
        <taxon>Aspergillaceae</taxon>
        <taxon>Penicillium</taxon>
    </lineage>
</organism>
<protein>
    <submittedName>
        <fullName evidence="1">Uncharacterized protein</fullName>
    </submittedName>
</protein>
<gene>
    <name evidence="1" type="ORF">PENSUB_4363</name>
</gene>
<comment type="caution">
    <text evidence="1">The sequence shown here is derived from an EMBL/GenBank/DDBJ whole genome shotgun (WGS) entry which is preliminary data.</text>
</comment>